<reference evidence="3 4" key="1">
    <citation type="submission" date="2014-09" db="EMBL/GenBank/DDBJ databases">
        <title>Alistipes sp. 627, sp. nov., a novel member of the family Rikenellaceae isolated from human faeces.</title>
        <authorList>
            <person name="Shkoporov A.N."/>
            <person name="Chaplin A.V."/>
            <person name="Motuzova O.V."/>
            <person name="Kafarskaia L.I."/>
            <person name="Khokhlova E.V."/>
            <person name="Efimov B.A."/>
        </authorList>
    </citation>
    <scope>NUCLEOTIDE SEQUENCE [LARGE SCALE GENOMIC DNA]</scope>
    <source>
        <strain evidence="3 4">627</strain>
    </source>
</reference>
<dbReference type="SUPFAM" id="SSF52799">
    <property type="entry name" value="(Phosphotyrosine protein) phosphatases II"/>
    <property type="match status" value="1"/>
</dbReference>
<dbReference type="RefSeq" id="WP_035471078.1">
    <property type="nucleotide sequence ID" value="NZ_JRGF01000001.1"/>
</dbReference>
<comment type="similarity">
    <text evidence="1">Belongs to the protein-tyrosine phosphatase family.</text>
</comment>
<keyword evidence="4" id="KW-1185">Reference proteome</keyword>
<dbReference type="PROSITE" id="PS50056">
    <property type="entry name" value="TYR_PHOSPHATASE_2"/>
    <property type="match status" value="1"/>
</dbReference>
<accession>A0ABR4YKX8</accession>
<dbReference type="PANTHER" id="PTHR31126">
    <property type="entry name" value="TYROSINE-PROTEIN PHOSPHATASE"/>
    <property type="match status" value="1"/>
</dbReference>
<dbReference type="Proteomes" id="UP000030889">
    <property type="component" value="Unassembled WGS sequence"/>
</dbReference>
<comment type="caution">
    <text evidence="3">The sequence shown here is derived from an EMBL/GenBank/DDBJ whole genome shotgun (WGS) entry which is preliminary data.</text>
</comment>
<dbReference type="PROSITE" id="PS00383">
    <property type="entry name" value="TYR_PHOSPHATASE_1"/>
    <property type="match status" value="1"/>
</dbReference>
<dbReference type="InterPro" id="IPR029021">
    <property type="entry name" value="Prot-tyrosine_phosphatase-like"/>
</dbReference>
<dbReference type="InterPro" id="IPR026893">
    <property type="entry name" value="Tyr/Ser_Pase_IphP-type"/>
</dbReference>
<evidence type="ECO:0000256" key="1">
    <source>
        <dbReference type="ARBA" id="ARBA00009580"/>
    </source>
</evidence>
<proteinExistence type="inferred from homology"/>
<evidence type="ECO:0000313" key="4">
    <source>
        <dbReference type="Proteomes" id="UP000030889"/>
    </source>
</evidence>
<dbReference type="PROSITE" id="PS51257">
    <property type="entry name" value="PROKAR_LIPOPROTEIN"/>
    <property type="match status" value="1"/>
</dbReference>
<protein>
    <recommendedName>
        <fullName evidence="2">Tyrosine specific protein phosphatases domain-containing protein</fullName>
    </recommendedName>
</protein>
<dbReference type="Gene3D" id="3.90.190.10">
    <property type="entry name" value="Protein tyrosine phosphatase superfamily"/>
    <property type="match status" value="1"/>
</dbReference>
<sequence>MNKSTLTAAILLSAAVSCGKRSDTPGYAGEDLSGKVTVSRDREEKTAVLTVTLPGKWELYAGAAPETIDLSAPILTGSGAGSYTLPVPAGTRSYFQFVTGGNRAILAERQLPMSGGFNMRDLGGYRTSDGRHVKWGRIIRSDDLHSLTDEDLVYLASIPVKTVADFRSPQEVRAMPDKLSPQGMTYVGLPITPGSLDDLQSYIAMTPEEVEAKMEWMNVYFATSDEGRERYRELFRLLQETDDAAILFHCSAGKDRTGMGAALILYALGVPEQTVMEDYLASNGYLAGKYSRYAERFPQLKGMLEVKPNYLSAGIDSIRTAYGSVETYLREELGADIGKLREFYLD</sequence>
<dbReference type="EMBL" id="JRGF01000001">
    <property type="protein sequence ID" value="KHE42909.1"/>
    <property type="molecule type" value="Genomic_DNA"/>
</dbReference>
<dbReference type="InterPro" id="IPR016130">
    <property type="entry name" value="Tyr_Pase_AS"/>
</dbReference>
<dbReference type="InterPro" id="IPR000387">
    <property type="entry name" value="Tyr_Pase_dom"/>
</dbReference>
<organism evidence="3 4">
    <name type="scientific">Alistipes inops</name>
    <dbReference type="NCBI Taxonomy" id="1501391"/>
    <lineage>
        <taxon>Bacteria</taxon>
        <taxon>Pseudomonadati</taxon>
        <taxon>Bacteroidota</taxon>
        <taxon>Bacteroidia</taxon>
        <taxon>Bacteroidales</taxon>
        <taxon>Rikenellaceae</taxon>
        <taxon>Alistipes</taxon>
    </lineage>
</organism>
<evidence type="ECO:0000313" key="3">
    <source>
        <dbReference type="EMBL" id="KHE42909.1"/>
    </source>
</evidence>
<feature type="domain" description="Tyrosine specific protein phosphatases" evidence="2">
    <location>
        <begin position="232"/>
        <end position="294"/>
    </location>
</feature>
<gene>
    <name evidence="3" type="ORF">LG35_00040</name>
</gene>
<evidence type="ECO:0000259" key="2">
    <source>
        <dbReference type="PROSITE" id="PS50056"/>
    </source>
</evidence>
<dbReference type="Pfam" id="PF13350">
    <property type="entry name" value="Y_phosphatase3"/>
    <property type="match status" value="1"/>
</dbReference>
<dbReference type="PANTHER" id="PTHR31126:SF1">
    <property type="entry name" value="TYROSINE SPECIFIC PROTEIN PHOSPHATASES DOMAIN-CONTAINING PROTEIN"/>
    <property type="match status" value="1"/>
</dbReference>
<name>A0ABR4YKX8_9BACT</name>